<name>A0ABQ6E5C7_9GAMM</name>
<dbReference type="PANTHER" id="PTHR35527">
    <property type="entry name" value="CHOLOYLGLYCINE HYDROLASE"/>
    <property type="match status" value="1"/>
</dbReference>
<reference evidence="6" key="1">
    <citation type="journal article" date="2019" name="Int. J. Syst. Evol. Microbiol.">
        <title>The Global Catalogue of Microorganisms (GCM) 10K type strain sequencing project: providing services to taxonomists for standard genome sequencing and annotation.</title>
        <authorList>
            <consortium name="The Broad Institute Genomics Platform"/>
            <consortium name="The Broad Institute Genome Sequencing Center for Infectious Disease"/>
            <person name="Wu L."/>
            <person name="Ma J."/>
        </authorList>
    </citation>
    <scope>NUCLEOTIDE SEQUENCE [LARGE SCALE GENOMIC DNA]</scope>
    <source>
        <strain evidence="6">NBRC 103166</strain>
    </source>
</reference>
<dbReference type="InterPro" id="IPR052193">
    <property type="entry name" value="Peptidase_C59"/>
</dbReference>
<evidence type="ECO:0000313" key="6">
    <source>
        <dbReference type="Proteomes" id="UP001157353"/>
    </source>
</evidence>
<keyword evidence="6" id="KW-1185">Reference proteome</keyword>
<dbReference type="SUPFAM" id="SSF56235">
    <property type="entry name" value="N-terminal nucleophile aminohydrolases (Ntn hydrolases)"/>
    <property type="match status" value="1"/>
</dbReference>
<gene>
    <name evidence="5" type="ORF">GCM10007916_35260</name>
</gene>
<protein>
    <submittedName>
        <fullName evidence="5">Choloylglycine hydrolase</fullName>
    </submittedName>
</protein>
<feature type="chain" id="PRO_5045945685" evidence="3">
    <location>
        <begin position="28"/>
        <end position="383"/>
    </location>
</feature>
<evidence type="ECO:0000256" key="1">
    <source>
        <dbReference type="ARBA" id="ARBA00006625"/>
    </source>
</evidence>
<dbReference type="Pfam" id="PF02275">
    <property type="entry name" value="CBAH"/>
    <property type="match status" value="1"/>
</dbReference>
<keyword evidence="3" id="KW-0732">Signal</keyword>
<evidence type="ECO:0000313" key="5">
    <source>
        <dbReference type="EMBL" id="GLS92454.1"/>
    </source>
</evidence>
<dbReference type="InterPro" id="IPR029055">
    <property type="entry name" value="Ntn_hydrolases_N"/>
</dbReference>
<evidence type="ECO:0000259" key="4">
    <source>
        <dbReference type="Pfam" id="PF02275"/>
    </source>
</evidence>
<comment type="similarity">
    <text evidence="1">Belongs to the peptidase C59 family.</text>
</comment>
<keyword evidence="2 5" id="KW-0378">Hydrolase</keyword>
<feature type="domain" description="Choloylglycine hydrolase/NAAA C-terminal" evidence="4">
    <location>
        <begin position="28"/>
        <end position="285"/>
    </location>
</feature>
<dbReference type="InterPro" id="IPR029132">
    <property type="entry name" value="CBAH/NAAA_C"/>
</dbReference>
<dbReference type="RefSeq" id="WP_284205558.1">
    <property type="nucleotide sequence ID" value="NZ_BSPQ01000025.1"/>
</dbReference>
<dbReference type="Proteomes" id="UP001157353">
    <property type="component" value="Unassembled WGS sequence"/>
</dbReference>
<dbReference type="GO" id="GO:0016787">
    <property type="term" value="F:hydrolase activity"/>
    <property type="evidence" value="ECO:0007669"/>
    <property type="project" value="UniProtKB-KW"/>
</dbReference>
<dbReference type="Gene3D" id="3.60.60.10">
    <property type="entry name" value="Penicillin V Acylase, Chain A"/>
    <property type="match status" value="1"/>
</dbReference>
<evidence type="ECO:0000256" key="3">
    <source>
        <dbReference type="SAM" id="SignalP"/>
    </source>
</evidence>
<dbReference type="PANTHER" id="PTHR35527:SF2">
    <property type="entry name" value="HYDROLASE"/>
    <property type="match status" value="1"/>
</dbReference>
<sequence length="383" mass="42477">MKRLTRRCARNGVLIATCFALSPIADACTRMFWNTIDGIKIVGRNEDYVTASHPTLVATPRGVERHGTADKSKRANSLSWIVKYGNIATYANNRFPNDGMNEMGLTARTLFYVDGDPNQIAAPDSKNKQLDEDHWVSYVLDNFSSVAEAVAAFKEGIYLVSVTGSKGSGFSYATPKHLAMADSTGDSAILEIQNGKLKIFHGEQYRILTNPPSYQEELDDVIKFQNVAQEQLPVSWSGADRFVRADYFLRHLPKPINNDAQTAYGFMYSALATTVMPAGLPSPAEDIEIIDKLVATLTDPNETYGGAATYFQSISDLTNKHYRFKSLMAPSDVFFNFKGYDFSKGQPVKVIKRIDQYAQQGWSGNVTPHLVNITGDIYSQSIE</sequence>
<organism evidence="5 6">
    <name type="scientific">Psychromonas marina</name>
    <dbReference type="NCBI Taxonomy" id="88364"/>
    <lineage>
        <taxon>Bacteria</taxon>
        <taxon>Pseudomonadati</taxon>
        <taxon>Pseudomonadota</taxon>
        <taxon>Gammaproteobacteria</taxon>
        <taxon>Alteromonadales</taxon>
        <taxon>Psychromonadaceae</taxon>
        <taxon>Psychromonas</taxon>
    </lineage>
</organism>
<dbReference type="EMBL" id="BSPQ01000025">
    <property type="protein sequence ID" value="GLS92454.1"/>
    <property type="molecule type" value="Genomic_DNA"/>
</dbReference>
<feature type="signal peptide" evidence="3">
    <location>
        <begin position="1"/>
        <end position="27"/>
    </location>
</feature>
<proteinExistence type="inferred from homology"/>
<comment type="caution">
    <text evidence="5">The sequence shown here is derived from an EMBL/GenBank/DDBJ whole genome shotgun (WGS) entry which is preliminary data.</text>
</comment>
<evidence type="ECO:0000256" key="2">
    <source>
        <dbReference type="ARBA" id="ARBA00022801"/>
    </source>
</evidence>
<accession>A0ABQ6E5C7</accession>